<dbReference type="Gene3D" id="2.40.50.140">
    <property type="entry name" value="Nucleic acid-binding proteins"/>
    <property type="match status" value="1"/>
</dbReference>
<dbReference type="SUPFAM" id="SSF50249">
    <property type="entry name" value="Nucleic acid-binding proteins"/>
    <property type="match status" value="1"/>
</dbReference>
<sequence>MEVTIVGSTGVKGGGGYDGGDGGGGERNEWHCVIIYDYTTPAAPVRRRVRAADVKYVAELMDPTEITMINDLGLSNDIYAIKGNKIECTVDKSYVILGQALEEYVDVYIHKLTLGLYVDGVMKFVDTQNKLFFQYNTRVTKCIGFNGPKNYFSFANFQDLIDKVIPSTISFDAIGNVFQCYPLEPATQKLDKRITLKLKDLEGRQVFATLWGDYAEQIDSYVSKHWGNFVMIIQCAKLKNRRGLFINTILNEKESGSASSCSRATASIMYTVHDNFLKNNPFYQISMIHELDEGSYAVILDTIKMFEDSQQWYYPACKNRKRKVQKMPLEQSNVLDHVAENESWMGNIVGFPVEINELIGRKMTLKIIVKRYTSGRKYIHNYNISKISDNVDIIFALEKLEKANDIEQDIETESVNVVVSDFNSQDTIGFKGSASFVADNTHISTFPNTISMSPSANHDTTSLLSPPTNAKRKLVDVYNLEDTVCESSTKPSKKSIGVKESVVSTQLLIPKVKK</sequence>
<comment type="caution">
    <text evidence="1">The sequence shown here is derived from an EMBL/GenBank/DDBJ whole genome shotgun (WGS) entry which is preliminary data.</text>
</comment>
<evidence type="ECO:0008006" key="3">
    <source>
        <dbReference type="Google" id="ProtNLM"/>
    </source>
</evidence>
<dbReference type="Proteomes" id="UP000235145">
    <property type="component" value="Unassembled WGS sequence"/>
</dbReference>
<evidence type="ECO:0000313" key="2">
    <source>
        <dbReference type="Proteomes" id="UP000235145"/>
    </source>
</evidence>
<dbReference type="EMBL" id="NBSK02000001">
    <property type="protein sequence ID" value="KAJ0225757.1"/>
    <property type="molecule type" value="Genomic_DNA"/>
</dbReference>
<keyword evidence="2" id="KW-1185">Reference proteome</keyword>
<dbReference type="InterPro" id="IPR012340">
    <property type="entry name" value="NA-bd_OB-fold"/>
</dbReference>
<proteinExistence type="predicted"/>
<evidence type="ECO:0000313" key="1">
    <source>
        <dbReference type="EMBL" id="KAJ0225757.1"/>
    </source>
</evidence>
<reference evidence="1 2" key="1">
    <citation type="journal article" date="2017" name="Nat. Commun.">
        <title>Genome assembly with in vitro proximity ligation data and whole-genome triplication in lettuce.</title>
        <authorList>
            <person name="Reyes-Chin-Wo S."/>
            <person name="Wang Z."/>
            <person name="Yang X."/>
            <person name="Kozik A."/>
            <person name="Arikit S."/>
            <person name="Song C."/>
            <person name="Xia L."/>
            <person name="Froenicke L."/>
            <person name="Lavelle D.O."/>
            <person name="Truco M.J."/>
            <person name="Xia R."/>
            <person name="Zhu S."/>
            <person name="Xu C."/>
            <person name="Xu H."/>
            <person name="Xu X."/>
            <person name="Cox K."/>
            <person name="Korf I."/>
            <person name="Meyers B.C."/>
            <person name="Michelmore R.W."/>
        </authorList>
    </citation>
    <scope>NUCLEOTIDE SEQUENCE [LARGE SCALE GENOMIC DNA]</scope>
    <source>
        <strain evidence="2">cv. Salinas</strain>
        <tissue evidence="1">Seedlings</tissue>
    </source>
</reference>
<accession>A0A9R1WFG6</accession>
<protein>
    <recommendedName>
        <fullName evidence="3">DUF223 domain-containing protein</fullName>
    </recommendedName>
</protein>
<gene>
    <name evidence="1" type="ORF">LSAT_V11C100026180</name>
</gene>
<dbReference type="AlphaFoldDB" id="A0A9R1WFG6"/>
<organism evidence="1 2">
    <name type="scientific">Lactuca sativa</name>
    <name type="common">Garden lettuce</name>
    <dbReference type="NCBI Taxonomy" id="4236"/>
    <lineage>
        <taxon>Eukaryota</taxon>
        <taxon>Viridiplantae</taxon>
        <taxon>Streptophyta</taxon>
        <taxon>Embryophyta</taxon>
        <taxon>Tracheophyta</taxon>
        <taxon>Spermatophyta</taxon>
        <taxon>Magnoliopsida</taxon>
        <taxon>eudicotyledons</taxon>
        <taxon>Gunneridae</taxon>
        <taxon>Pentapetalae</taxon>
        <taxon>asterids</taxon>
        <taxon>campanulids</taxon>
        <taxon>Asterales</taxon>
        <taxon>Asteraceae</taxon>
        <taxon>Cichorioideae</taxon>
        <taxon>Cichorieae</taxon>
        <taxon>Lactucinae</taxon>
        <taxon>Lactuca</taxon>
    </lineage>
</organism>
<name>A0A9R1WFG6_LACSA</name>